<dbReference type="EMBL" id="LSSL01000241">
    <property type="protein sequence ID" value="OLY85082.1"/>
    <property type="molecule type" value="Genomic_DNA"/>
</dbReference>
<reference evidence="2 3" key="1">
    <citation type="journal article" date="2016" name="Mol. Biol. Evol.">
        <title>Genome-Wide Survey of Gut Fungi (Harpellales) Reveals the First Horizontally Transferred Ubiquitin Gene from a Mosquito Host.</title>
        <authorList>
            <person name="Wang Y."/>
            <person name="White M.M."/>
            <person name="Kvist S."/>
            <person name="Moncalvo J.M."/>
        </authorList>
    </citation>
    <scope>NUCLEOTIDE SEQUENCE [LARGE SCALE GENOMIC DNA]</scope>
    <source>
        <strain evidence="2 3">ALG-7-W6</strain>
    </source>
</reference>
<gene>
    <name evidence="2" type="ORF">AYI68_g740</name>
</gene>
<comment type="caution">
    <text evidence="2">The sequence shown here is derived from an EMBL/GenBank/DDBJ whole genome shotgun (WGS) entry which is preliminary data.</text>
</comment>
<accession>A0A1R0H789</accession>
<proteinExistence type="predicted"/>
<name>A0A1R0H789_9FUNG</name>
<keyword evidence="3" id="KW-1185">Reference proteome</keyword>
<protein>
    <submittedName>
        <fullName evidence="2">Uncharacterized protein</fullName>
    </submittedName>
</protein>
<evidence type="ECO:0000256" key="1">
    <source>
        <dbReference type="SAM" id="MobiDB-lite"/>
    </source>
</evidence>
<evidence type="ECO:0000313" key="2">
    <source>
        <dbReference type="EMBL" id="OLY85082.1"/>
    </source>
</evidence>
<feature type="region of interest" description="Disordered" evidence="1">
    <location>
        <begin position="16"/>
        <end position="38"/>
    </location>
</feature>
<feature type="compositionally biased region" description="Polar residues" evidence="1">
    <location>
        <begin position="16"/>
        <end position="31"/>
    </location>
</feature>
<organism evidence="2 3">
    <name type="scientific">Smittium mucronatum</name>
    <dbReference type="NCBI Taxonomy" id="133383"/>
    <lineage>
        <taxon>Eukaryota</taxon>
        <taxon>Fungi</taxon>
        <taxon>Fungi incertae sedis</taxon>
        <taxon>Zoopagomycota</taxon>
        <taxon>Kickxellomycotina</taxon>
        <taxon>Harpellomycetes</taxon>
        <taxon>Harpellales</taxon>
        <taxon>Legeriomycetaceae</taxon>
        <taxon>Smittium</taxon>
    </lineage>
</organism>
<dbReference type="AlphaFoldDB" id="A0A1R0H789"/>
<dbReference type="Proteomes" id="UP000187455">
    <property type="component" value="Unassembled WGS sequence"/>
</dbReference>
<sequence length="98" mass="10963">MLEVFGCAENIKSVAQRQPKVNNTPKNSQNKSSVPTPTSIISSAQNNFTINKKLSKYEYNVVSNTSYVNGIALIPWEDQDSILKPSNTLFTYVYSIPF</sequence>
<evidence type="ECO:0000313" key="3">
    <source>
        <dbReference type="Proteomes" id="UP000187455"/>
    </source>
</evidence>